<evidence type="ECO:0000256" key="1">
    <source>
        <dbReference type="ARBA" id="ARBA00004651"/>
    </source>
</evidence>
<proteinExistence type="predicted"/>
<dbReference type="GO" id="GO:0043190">
    <property type="term" value="C:ATP-binding cassette (ABC) transporter complex"/>
    <property type="evidence" value="ECO:0007669"/>
    <property type="project" value="InterPro"/>
</dbReference>
<dbReference type="Proteomes" id="UP001165427">
    <property type="component" value="Unassembled WGS sequence"/>
</dbReference>
<comment type="caution">
    <text evidence="7">The sequence shown here is derived from an EMBL/GenBank/DDBJ whole genome shotgun (WGS) entry which is preliminary data.</text>
</comment>
<dbReference type="EMBL" id="JALJRB010000008">
    <property type="protein sequence ID" value="MCJ8500744.1"/>
    <property type="molecule type" value="Genomic_DNA"/>
</dbReference>
<dbReference type="GO" id="GO:0055085">
    <property type="term" value="P:transmembrane transport"/>
    <property type="evidence" value="ECO:0007669"/>
    <property type="project" value="InterPro"/>
</dbReference>
<organism evidence="7 8">
    <name type="scientific">Desulfatitalea alkaliphila</name>
    <dbReference type="NCBI Taxonomy" id="2929485"/>
    <lineage>
        <taxon>Bacteria</taxon>
        <taxon>Pseudomonadati</taxon>
        <taxon>Thermodesulfobacteriota</taxon>
        <taxon>Desulfobacteria</taxon>
        <taxon>Desulfobacterales</taxon>
        <taxon>Desulfosarcinaceae</taxon>
        <taxon>Desulfatitalea</taxon>
    </lineage>
</organism>
<dbReference type="InterPro" id="IPR030923">
    <property type="entry name" value="LptG"/>
</dbReference>
<evidence type="ECO:0000256" key="4">
    <source>
        <dbReference type="ARBA" id="ARBA00022989"/>
    </source>
</evidence>
<dbReference type="NCBIfam" id="TIGR04408">
    <property type="entry name" value="LptG_lptG"/>
    <property type="match status" value="1"/>
</dbReference>
<evidence type="ECO:0000256" key="2">
    <source>
        <dbReference type="ARBA" id="ARBA00022475"/>
    </source>
</evidence>
<reference evidence="7" key="1">
    <citation type="submission" date="2022-04" db="EMBL/GenBank/DDBJ databases">
        <title>Desulfatitalea alkaliphila sp. nov., a novel anaerobic sulfate-reducing bacterium isolated from terrestrial mud volcano, Taman Peninsula, Russia.</title>
        <authorList>
            <person name="Khomyakova M.A."/>
            <person name="Merkel A.Y."/>
            <person name="Slobodkin A.I."/>
        </authorList>
    </citation>
    <scope>NUCLEOTIDE SEQUENCE</scope>
    <source>
        <strain evidence="7">M08but</strain>
    </source>
</reference>
<dbReference type="AlphaFoldDB" id="A0AA41UJ37"/>
<feature type="transmembrane region" description="Helical" evidence="6">
    <location>
        <begin position="309"/>
        <end position="333"/>
    </location>
</feature>
<dbReference type="PANTHER" id="PTHR33529:SF6">
    <property type="entry name" value="YJGP_YJGQ FAMILY PERMEASE"/>
    <property type="match status" value="1"/>
</dbReference>
<evidence type="ECO:0000256" key="6">
    <source>
        <dbReference type="SAM" id="Phobius"/>
    </source>
</evidence>
<feature type="transmembrane region" description="Helical" evidence="6">
    <location>
        <begin position="50"/>
        <end position="75"/>
    </location>
</feature>
<feature type="transmembrane region" description="Helical" evidence="6">
    <location>
        <begin position="12"/>
        <end position="30"/>
    </location>
</feature>
<dbReference type="Pfam" id="PF03739">
    <property type="entry name" value="LptF_LptG"/>
    <property type="match status" value="1"/>
</dbReference>
<evidence type="ECO:0000256" key="5">
    <source>
        <dbReference type="ARBA" id="ARBA00023136"/>
    </source>
</evidence>
<name>A0AA41UJ37_9BACT</name>
<dbReference type="PANTHER" id="PTHR33529">
    <property type="entry name" value="SLR0882 PROTEIN-RELATED"/>
    <property type="match status" value="1"/>
</dbReference>
<keyword evidence="2" id="KW-1003">Cell membrane</keyword>
<evidence type="ECO:0000313" key="8">
    <source>
        <dbReference type="Proteomes" id="UP001165427"/>
    </source>
</evidence>
<keyword evidence="4 6" id="KW-1133">Transmembrane helix</keyword>
<comment type="subcellular location">
    <subcellularLocation>
        <location evidence="1">Cell membrane</location>
        <topology evidence="1">Multi-pass membrane protein</topology>
    </subcellularLocation>
</comment>
<keyword evidence="8" id="KW-1185">Reference proteome</keyword>
<dbReference type="InterPro" id="IPR005495">
    <property type="entry name" value="LptG/LptF_permease"/>
</dbReference>
<evidence type="ECO:0000256" key="3">
    <source>
        <dbReference type="ARBA" id="ARBA00022692"/>
    </source>
</evidence>
<sequence>MRIIANYLTREIGKSFAVILIAVIGIYLAVDFIEKVDEFMDAGLSMQRTLLYFVYKLPLVIYQITPVATLLAVLITFGIMSKHNELVALRSGGVSLLRLVGPIARCGLAATALVLLMAEGVAPLTLSQANRIWWQEVRGEQITTTRQQDIWLKGEQSIVHLKYYQPDRQVARGITVHWFDRSFRLARRIDARVGRFDAQQGRWRLQNGMEQVAGPQGTPIAAEPFDERWVVFDFTPDDLARSAPRTEEMSFAQLRRYVQRVTAEGYDATHYEVDMHAKIAFPFVCLIMTLMGAALAARGNIRDGLAISVTYGLGIIFVYWIVFSFCISLGYAAMLPPLIAAWGVNFISACVVGFMLLNAE</sequence>
<evidence type="ECO:0000313" key="7">
    <source>
        <dbReference type="EMBL" id="MCJ8500744.1"/>
    </source>
</evidence>
<feature type="transmembrane region" description="Helical" evidence="6">
    <location>
        <begin position="339"/>
        <end position="357"/>
    </location>
</feature>
<dbReference type="GO" id="GO:0015920">
    <property type="term" value="P:lipopolysaccharide transport"/>
    <property type="evidence" value="ECO:0007669"/>
    <property type="project" value="TreeGrafter"/>
</dbReference>
<keyword evidence="5 6" id="KW-0472">Membrane</keyword>
<feature type="transmembrane region" description="Helical" evidence="6">
    <location>
        <begin position="96"/>
        <end position="118"/>
    </location>
</feature>
<protein>
    <submittedName>
        <fullName evidence="7">LPS export ABC transporter permease LptG</fullName>
    </submittedName>
</protein>
<accession>A0AA41UJ37</accession>
<gene>
    <name evidence="7" type="primary">lptG</name>
    <name evidence="7" type="ORF">MRX98_09195</name>
</gene>
<dbReference type="RefSeq" id="WP_246906071.1">
    <property type="nucleotide sequence ID" value="NZ_JALJRB010000008.1"/>
</dbReference>
<keyword evidence="3 6" id="KW-0812">Transmembrane</keyword>
<feature type="transmembrane region" description="Helical" evidence="6">
    <location>
        <begin position="279"/>
        <end position="297"/>
    </location>
</feature>